<dbReference type="SUPFAM" id="SSF49503">
    <property type="entry name" value="Cupredoxins"/>
    <property type="match status" value="2"/>
</dbReference>
<keyword evidence="2" id="KW-0186">Copper</keyword>
<dbReference type="InterPro" id="IPR039391">
    <property type="entry name" value="Phytocyanin-like"/>
</dbReference>
<evidence type="ECO:0000313" key="8">
    <source>
        <dbReference type="EMBL" id="EYU18255.1"/>
    </source>
</evidence>
<dbReference type="GO" id="GO:0009055">
    <property type="term" value="F:electron transfer activity"/>
    <property type="evidence" value="ECO:0007669"/>
    <property type="project" value="InterPro"/>
</dbReference>
<dbReference type="GO" id="GO:0046872">
    <property type="term" value="F:metal ion binding"/>
    <property type="evidence" value="ECO:0007669"/>
    <property type="project" value="UniProtKB-KW"/>
</dbReference>
<dbReference type="InterPro" id="IPR028871">
    <property type="entry name" value="BlueCu_1_BS"/>
</dbReference>
<dbReference type="OMA" id="TMKTTIM"/>
<dbReference type="PROSITE" id="PS51485">
    <property type="entry name" value="PHYTOCYANIN"/>
    <property type="match status" value="2"/>
</dbReference>
<dbReference type="GO" id="GO:0005886">
    <property type="term" value="C:plasma membrane"/>
    <property type="evidence" value="ECO:0000318"/>
    <property type="project" value="GO_Central"/>
</dbReference>
<dbReference type="AlphaFoldDB" id="A0A022PVI3"/>
<dbReference type="FunFam" id="2.60.40.420:FF:000034">
    <property type="entry name" value="Cupredoxin superfamily protein"/>
    <property type="match status" value="2"/>
</dbReference>
<dbReference type="PROSITE" id="PS00196">
    <property type="entry name" value="COPPER_BLUE"/>
    <property type="match status" value="1"/>
</dbReference>
<keyword evidence="1" id="KW-0479">Metal-binding</keyword>
<organism evidence="8 9">
    <name type="scientific">Erythranthe guttata</name>
    <name type="common">Yellow monkey flower</name>
    <name type="synonym">Mimulus guttatus</name>
    <dbReference type="NCBI Taxonomy" id="4155"/>
    <lineage>
        <taxon>Eukaryota</taxon>
        <taxon>Viridiplantae</taxon>
        <taxon>Streptophyta</taxon>
        <taxon>Embryophyta</taxon>
        <taxon>Tracheophyta</taxon>
        <taxon>Spermatophyta</taxon>
        <taxon>Magnoliopsida</taxon>
        <taxon>eudicotyledons</taxon>
        <taxon>Gunneridae</taxon>
        <taxon>Pentapetalae</taxon>
        <taxon>asterids</taxon>
        <taxon>lamiids</taxon>
        <taxon>Lamiales</taxon>
        <taxon>Phrymaceae</taxon>
        <taxon>Erythranthe</taxon>
    </lineage>
</organism>
<dbReference type="InterPro" id="IPR003245">
    <property type="entry name" value="Phytocyanin_dom"/>
</dbReference>
<feature type="compositionally biased region" description="Pro residues" evidence="5">
    <location>
        <begin position="293"/>
        <end position="307"/>
    </location>
</feature>
<dbReference type="PANTHER" id="PTHR33021:SF325">
    <property type="entry name" value="PHYTOCYANIN DOMAIN-CONTAINING PROTEIN"/>
    <property type="match status" value="1"/>
</dbReference>
<feature type="domain" description="Phytocyanin" evidence="7">
    <location>
        <begin position="27"/>
        <end position="130"/>
    </location>
</feature>
<dbReference type="KEGG" id="egt:105949856"/>
<dbReference type="Proteomes" id="UP000030748">
    <property type="component" value="Unassembled WGS sequence"/>
</dbReference>
<proteinExistence type="predicted"/>
<reference evidence="8 9" key="1">
    <citation type="journal article" date="2013" name="Proc. Natl. Acad. Sci. U.S.A.">
        <title>Fine-scale variation in meiotic recombination in Mimulus inferred from population shotgun sequencing.</title>
        <authorList>
            <person name="Hellsten U."/>
            <person name="Wright K.M."/>
            <person name="Jenkins J."/>
            <person name="Shu S."/>
            <person name="Yuan Y."/>
            <person name="Wessler S.R."/>
            <person name="Schmutz J."/>
            <person name="Willis J.H."/>
            <person name="Rokhsar D.S."/>
        </authorList>
    </citation>
    <scope>NUCLEOTIDE SEQUENCE [LARGE SCALE GENOMIC DNA]</scope>
    <source>
        <strain evidence="9">cv. DUN x IM62</strain>
    </source>
</reference>
<feature type="chain" id="PRO_5001503741" description="Phytocyanin domain-containing protein" evidence="6">
    <location>
        <begin position="26"/>
        <end position="351"/>
    </location>
</feature>
<protein>
    <recommendedName>
        <fullName evidence="7">Phytocyanin domain-containing protein</fullName>
    </recommendedName>
</protein>
<evidence type="ECO:0000256" key="3">
    <source>
        <dbReference type="ARBA" id="ARBA00023157"/>
    </source>
</evidence>
<feature type="signal peptide" evidence="6">
    <location>
        <begin position="1"/>
        <end position="25"/>
    </location>
</feature>
<dbReference type="OrthoDB" id="5421909at2759"/>
<keyword evidence="4" id="KW-0325">Glycoprotein</keyword>
<feature type="region of interest" description="Disordered" evidence="5">
    <location>
        <begin position="277"/>
        <end position="331"/>
    </location>
</feature>
<feature type="compositionally biased region" description="Pro residues" evidence="5">
    <location>
        <begin position="316"/>
        <end position="328"/>
    </location>
</feature>
<keyword evidence="6" id="KW-0732">Signal</keyword>
<feature type="compositionally biased region" description="Pro residues" evidence="5">
    <location>
        <begin position="154"/>
        <end position="169"/>
    </location>
</feature>
<evidence type="ECO:0000256" key="4">
    <source>
        <dbReference type="ARBA" id="ARBA00023180"/>
    </source>
</evidence>
<feature type="domain" description="Phytocyanin" evidence="7">
    <location>
        <begin position="171"/>
        <end position="275"/>
    </location>
</feature>
<dbReference type="EMBL" id="KI632336">
    <property type="protein sequence ID" value="EYU18255.1"/>
    <property type="molecule type" value="Genomic_DNA"/>
</dbReference>
<evidence type="ECO:0000259" key="7">
    <source>
        <dbReference type="PROSITE" id="PS51485"/>
    </source>
</evidence>
<keyword evidence="3" id="KW-1015">Disulfide bond</keyword>
<dbReference type="Gene3D" id="2.60.40.420">
    <property type="entry name" value="Cupredoxins - blue copper proteins"/>
    <property type="match status" value="2"/>
</dbReference>
<evidence type="ECO:0000256" key="2">
    <source>
        <dbReference type="ARBA" id="ARBA00023008"/>
    </source>
</evidence>
<dbReference type="STRING" id="4155.A0A022PVI3"/>
<dbReference type="Pfam" id="PF02298">
    <property type="entry name" value="Cu_bind_like"/>
    <property type="match status" value="2"/>
</dbReference>
<evidence type="ECO:0000256" key="6">
    <source>
        <dbReference type="SAM" id="SignalP"/>
    </source>
</evidence>
<keyword evidence="9" id="KW-1185">Reference proteome</keyword>
<sequence length="351" mass="36022">MEGRLNVVVFMALMFVGAMLNGSSAQTTHVAGDSIGWIVPPGGDIAYRTWAATRTFVVGDIIVFNFTTGMHDVAEVTKESYDSCNANNPITMSTTGPTTITLTSAREYNFICTFGSHCILGQKLSINVSAASVAPSPQPTTPPAPAAPETTPSPAVPATPPPAASPAPTPMTYVVGDSLGWTVPPGGPIAYRTWAMGKTFMVGDILVFNFSNRQHDVAEVTKAEFDSCNISTTTTAPITTGPARITLSSAGENYYICTITQHCSWGQKLAINVTAGTGGSAPAPSSTATPPSGSAPPPSSTVTPPPSSGGLTPSTPSTPTPPPPPPSNSAPSFAVAALPFTFFAVAVALFN</sequence>
<evidence type="ECO:0000313" key="9">
    <source>
        <dbReference type="Proteomes" id="UP000030748"/>
    </source>
</evidence>
<feature type="compositionally biased region" description="Low complexity" evidence="5">
    <location>
        <begin position="280"/>
        <end position="292"/>
    </location>
</feature>
<name>A0A022PVI3_ERYGU</name>
<accession>A0A022PVI3</accession>
<dbReference type="PANTHER" id="PTHR33021">
    <property type="entry name" value="BLUE COPPER PROTEIN"/>
    <property type="match status" value="1"/>
</dbReference>
<dbReference type="PhylomeDB" id="A0A022PVI3"/>
<evidence type="ECO:0000256" key="1">
    <source>
        <dbReference type="ARBA" id="ARBA00022723"/>
    </source>
</evidence>
<feature type="region of interest" description="Disordered" evidence="5">
    <location>
        <begin position="132"/>
        <end position="169"/>
    </location>
</feature>
<evidence type="ECO:0000256" key="5">
    <source>
        <dbReference type="SAM" id="MobiDB-lite"/>
    </source>
</evidence>
<dbReference type="InterPro" id="IPR008972">
    <property type="entry name" value="Cupredoxin"/>
</dbReference>
<feature type="compositionally biased region" description="Pro residues" evidence="5">
    <location>
        <begin position="136"/>
        <end position="146"/>
    </location>
</feature>
<dbReference type="eggNOG" id="ENOG502QVXK">
    <property type="taxonomic scope" value="Eukaryota"/>
</dbReference>
<gene>
    <name evidence="8" type="ORF">MIMGU_mgv1a009144mg</name>
</gene>